<protein>
    <submittedName>
        <fullName evidence="1">4100_t:CDS:1</fullName>
    </submittedName>
</protein>
<comment type="caution">
    <text evidence="1">The sequence shown here is derived from an EMBL/GenBank/DDBJ whole genome shotgun (WGS) entry which is preliminary data.</text>
</comment>
<name>A0ACA9PBX3_9GLOM</name>
<dbReference type="EMBL" id="CAJVPT010031574">
    <property type="protein sequence ID" value="CAG8698159.1"/>
    <property type="molecule type" value="Genomic_DNA"/>
</dbReference>
<reference evidence="1" key="1">
    <citation type="submission" date="2021-06" db="EMBL/GenBank/DDBJ databases">
        <authorList>
            <person name="Kallberg Y."/>
            <person name="Tangrot J."/>
            <person name="Rosling A."/>
        </authorList>
    </citation>
    <scope>NUCLEOTIDE SEQUENCE</scope>
    <source>
        <strain evidence="1">CL356</strain>
    </source>
</reference>
<feature type="non-terminal residue" evidence="1">
    <location>
        <position position="336"/>
    </location>
</feature>
<keyword evidence="2" id="KW-1185">Reference proteome</keyword>
<dbReference type="Proteomes" id="UP000789525">
    <property type="component" value="Unassembled WGS sequence"/>
</dbReference>
<proteinExistence type="predicted"/>
<evidence type="ECO:0000313" key="2">
    <source>
        <dbReference type="Proteomes" id="UP000789525"/>
    </source>
</evidence>
<gene>
    <name evidence="1" type="ORF">ACOLOM_LOCUS10114</name>
</gene>
<accession>A0ACA9PBX3</accession>
<organism evidence="1 2">
    <name type="scientific">Acaulospora colombiana</name>
    <dbReference type="NCBI Taxonomy" id="27376"/>
    <lineage>
        <taxon>Eukaryota</taxon>
        <taxon>Fungi</taxon>
        <taxon>Fungi incertae sedis</taxon>
        <taxon>Mucoromycota</taxon>
        <taxon>Glomeromycotina</taxon>
        <taxon>Glomeromycetes</taxon>
        <taxon>Diversisporales</taxon>
        <taxon>Acaulosporaceae</taxon>
        <taxon>Acaulospora</taxon>
    </lineage>
</organism>
<sequence length="336" mass="37351">MDHGRLKALFNTDEQDDERKPVDESKVVAFTQATARKSKKEKEEEAAEAKRRQHELETTQVFEEYVADFAAAPRAKGAMTFVRAGEKTQVQTAKVFEDDSGTKPRSPPPALKPKGKRAMDMFLEEIKKYVSEYRQGIDTHQIVGIRQLVNSVLAGILMLHMTPKGEVEIEGTLRQRTFLLLISLKMLPKISLESISGNLVPSHRNDPRENNTDRRSKSGGLSGFVSFKRRRDAEIALKELDGIAWAGSTLRAIEIPGLALLHLGAIIIATAPGLRPLIMRDTGIVIDQEADIDIVVATLGLVQPQDHGVESATTGERRRARIVHTKFPKMKSNIFA</sequence>
<evidence type="ECO:0000313" key="1">
    <source>
        <dbReference type="EMBL" id="CAG8698159.1"/>
    </source>
</evidence>